<evidence type="ECO:0000256" key="1">
    <source>
        <dbReference type="SAM" id="Phobius"/>
    </source>
</evidence>
<accession>A0A8D5X3X2</accession>
<proteinExistence type="predicted"/>
<evidence type="ECO:0000313" key="2">
    <source>
        <dbReference type="EMBL" id="BCX31654.1"/>
    </source>
</evidence>
<feature type="transmembrane region" description="Helical" evidence="1">
    <location>
        <begin position="7"/>
        <end position="25"/>
    </location>
</feature>
<organism evidence="2">
    <name type="scientific">Infectious bronchitis virus</name>
    <dbReference type="NCBI Taxonomy" id="11120"/>
    <lineage>
        <taxon>Viruses</taxon>
        <taxon>Riboviria</taxon>
        <taxon>Orthornavirae</taxon>
        <taxon>Pisuviricota</taxon>
        <taxon>Pisoniviricetes</taxon>
        <taxon>Nidovirales</taxon>
        <taxon>Cornidovirineae</taxon>
        <taxon>Coronaviridae</taxon>
        <taxon>Orthocoronavirinae</taxon>
        <taxon>Gammacoronavirus</taxon>
        <taxon>Igacovirus</taxon>
        <taxon>Gammacoronavirus galli</taxon>
        <taxon>Avian coronavirus</taxon>
    </lineage>
</organism>
<reference evidence="2" key="1">
    <citation type="submission" date="2021-05" db="EMBL/GenBank/DDBJ databases">
        <title>Infectious bronchitis virus, complete genome.</title>
        <authorList>
            <person name="Mase M."/>
            <person name="Iseki H."/>
        </authorList>
    </citation>
    <scope>NUCLEOTIDE SEQUENCE</scope>
    <source>
        <strain evidence="2">JP/KH/64</strain>
    </source>
</reference>
<dbReference type="EMBL" id="LC634083">
    <property type="protein sequence ID" value="BCX31654.1"/>
    <property type="molecule type" value="Genomic_RNA"/>
</dbReference>
<name>A0A8D5X3X2_9GAMC</name>
<feature type="transmembrane region" description="Helical" evidence="1">
    <location>
        <begin position="37"/>
        <end position="57"/>
    </location>
</feature>
<gene>
    <name evidence="2" type="primary">6b</name>
</gene>
<keyword evidence="1" id="KW-1133">Transmembrane helix</keyword>
<sequence length="73" mass="8878">MDLLHLFWHFFVFYFCRFLTIIIGIDCDHVQYLSWFNYLVAVCVLSVLIVFILLYSLSYRRSLVRVKEDRHVA</sequence>
<keyword evidence="1" id="KW-0472">Membrane</keyword>
<protein>
    <submittedName>
        <fullName evidence="2">6b protein</fullName>
    </submittedName>
</protein>
<keyword evidence="1" id="KW-0812">Transmembrane</keyword>